<dbReference type="Proteomes" id="UP000729357">
    <property type="component" value="Unassembled WGS sequence"/>
</dbReference>
<reference evidence="4" key="2">
    <citation type="submission" date="2021-08" db="EMBL/GenBank/DDBJ databases">
        <authorList>
            <person name="Gostincar C."/>
            <person name="Sun X."/>
            <person name="Song Z."/>
            <person name="Gunde-Cimerman N."/>
        </authorList>
    </citation>
    <scope>NUCLEOTIDE SEQUENCE</scope>
    <source>
        <strain evidence="4">EXF-9298</strain>
    </source>
</reference>
<keyword evidence="2" id="KW-1133">Transmembrane helix</keyword>
<feature type="compositionally biased region" description="Polar residues" evidence="1">
    <location>
        <begin position="27"/>
        <end position="41"/>
    </location>
</feature>
<reference evidence="4" key="1">
    <citation type="journal article" date="2021" name="J Fungi (Basel)">
        <title>Virulence traits and population genomics of the black yeast Aureobasidium melanogenum.</title>
        <authorList>
            <person name="Cernosa A."/>
            <person name="Sun X."/>
            <person name="Gostincar C."/>
            <person name="Fang C."/>
            <person name="Gunde-Cimerman N."/>
            <person name="Song Z."/>
        </authorList>
    </citation>
    <scope>NUCLEOTIDE SEQUENCE</scope>
    <source>
        <strain evidence="4">EXF-9298</strain>
    </source>
</reference>
<feature type="non-terminal residue" evidence="4">
    <location>
        <position position="1"/>
    </location>
</feature>
<accession>A0A9P8F8X3</accession>
<feature type="compositionally biased region" description="Basic and acidic residues" evidence="1">
    <location>
        <begin position="1"/>
        <end position="10"/>
    </location>
</feature>
<feature type="domain" description="Sugar phosphate transporter" evidence="3">
    <location>
        <begin position="120"/>
        <end position="175"/>
    </location>
</feature>
<keyword evidence="5" id="KW-1185">Reference proteome</keyword>
<keyword evidence="2" id="KW-0812">Transmembrane</keyword>
<proteinExistence type="predicted"/>
<dbReference type="InterPro" id="IPR004853">
    <property type="entry name" value="Sugar_P_trans_dom"/>
</dbReference>
<evidence type="ECO:0000313" key="4">
    <source>
        <dbReference type="EMBL" id="KAG9950994.1"/>
    </source>
</evidence>
<evidence type="ECO:0000259" key="3">
    <source>
        <dbReference type="Pfam" id="PF03151"/>
    </source>
</evidence>
<evidence type="ECO:0000256" key="2">
    <source>
        <dbReference type="SAM" id="Phobius"/>
    </source>
</evidence>
<feature type="region of interest" description="Disordered" evidence="1">
    <location>
        <begin position="1"/>
        <end position="46"/>
    </location>
</feature>
<feature type="transmembrane region" description="Helical" evidence="2">
    <location>
        <begin position="117"/>
        <end position="134"/>
    </location>
</feature>
<dbReference type="AlphaFoldDB" id="A0A9P8F8X3"/>
<gene>
    <name evidence="4" type="ORF">KCU98_g17995</name>
</gene>
<comment type="caution">
    <text evidence="4">The sequence shown here is derived from an EMBL/GenBank/DDBJ whole genome shotgun (WGS) entry which is preliminary data.</text>
</comment>
<dbReference type="Pfam" id="PF03151">
    <property type="entry name" value="TPT"/>
    <property type="match status" value="1"/>
</dbReference>
<organism evidence="4 5">
    <name type="scientific">Aureobasidium melanogenum</name>
    <name type="common">Aureobasidium pullulans var. melanogenum</name>
    <dbReference type="NCBI Taxonomy" id="46634"/>
    <lineage>
        <taxon>Eukaryota</taxon>
        <taxon>Fungi</taxon>
        <taxon>Dikarya</taxon>
        <taxon>Ascomycota</taxon>
        <taxon>Pezizomycotina</taxon>
        <taxon>Dothideomycetes</taxon>
        <taxon>Dothideomycetidae</taxon>
        <taxon>Dothideales</taxon>
        <taxon>Saccotheciaceae</taxon>
        <taxon>Aureobasidium</taxon>
    </lineage>
</organism>
<evidence type="ECO:0000313" key="5">
    <source>
        <dbReference type="Proteomes" id="UP000729357"/>
    </source>
</evidence>
<sequence length="195" mass="21524">MSTSQLDRRTSTSPSPATFKFPDLSDETLQTTQEPIESNPASPMPQPLGLPPHLHSHERWQARRGSHAMNGWTPSGGTVGRHGRQKSLSEAIRTVRGRRASVSQNAHEIADALKAPVSARLIFLCAIWYTTSIMSNTSSKAILTALPKPVTLTLIQFMFVCSWCLLLSWAARIHAPLRNAVPVLRNGIRKPSREL</sequence>
<keyword evidence="2" id="KW-0472">Membrane</keyword>
<protein>
    <submittedName>
        <fullName evidence="4">TPT-domain-containing protein</fullName>
    </submittedName>
</protein>
<feature type="transmembrane region" description="Helical" evidence="2">
    <location>
        <begin position="154"/>
        <end position="171"/>
    </location>
</feature>
<evidence type="ECO:0000256" key="1">
    <source>
        <dbReference type="SAM" id="MobiDB-lite"/>
    </source>
</evidence>
<dbReference type="EMBL" id="JAHFXS010004649">
    <property type="protein sequence ID" value="KAG9950994.1"/>
    <property type="molecule type" value="Genomic_DNA"/>
</dbReference>
<name>A0A9P8F8X3_AURME</name>